<evidence type="ECO:0000259" key="14">
    <source>
        <dbReference type="PROSITE" id="PS51194"/>
    </source>
</evidence>
<keyword evidence="3" id="KW-0378">Hydrolase</keyword>
<dbReference type="GO" id="GO:0005737">
    <property type="term" value="C:cytoplasm"/>
    <property type="evidence" value="ECO:0007669"/>
    <property type="project" value="TreeGrafter"/>
</dbReference>
<dbReference type="CDD" id="cd18794">
    <property type="entry name" value="SF2_C_RecQ"/>
    <property type="match status" value="1"/>
</dbReference>
<dbReference type="PROSITE" id="PS51192">
    <property type="entry name" value="HELICASE_ATP_BIND_1"/>
    <property type="match status" value="1"/>
</dbReference>
<dbReference type="GO" id="GO:0009378">
    <property type="term" value="F:four-way junction helicase activity"/>
    <property type="evidence" value="ECO:0007669"/>
    <property type="project" value="TreeGrafter"/>
</dbReference>
<keyword evidence="16" id="KW-1185">Reference proteome</keyword>
<dbReference type="NCBIfam" id="TIGR00614">
    <property type="entry name" value="recQ_fam"/>
    <property type="match status" value="1"/>
</dbReference>
<dbReference type="GO" id="GO:0005694">
    <property type="term" value="C:chromosome"/>
    <property type="evidence" value="ECO:0007669"/>
    <property type="project" value="TreeGrafter"/>
</dbReference>
<dbReference type="PANTHER" id="PTHR13710:SF153">
    <property type="entry name" value="RECQ-LIKE DNA HELICASE BLM"/>
    <property type="match status" value="1"/>
</dbReference>
<evidence type="ECO:0000256" key="2">
    <source>
        <dbReference type="ARBA" id="ARBA00022741"/>
    </source>
</evidence>
<dbReference type="InterPro" id="IPR027417">
    <property type="entry name" value="P-loop_NTPase"/>
</dbReference>
<dbReference type="SMART" id="SM00487">
    <property type="entry name" value="DEXDc"/>
    <property type="match status" value="1"/>
</dbReference>
<feature type="region of interest" description="Disordered" evidence="12">
    <location>
        <begin position="91"/>
        <end position="111"/>
    </location>
</feature>
<dbReference type="AlphaFoldDB" id="A0AAV7K6H5"/>
<dbReference type="SMART" id="SM00490">
    <property type="entry name" value="HELICc"/>
    <property type="match status" value="1"/>
</dbReference>
<keyword evidence="6" id="KW-0238">DNA-binding</keyword>
<organism evidence="15 16">
    <name type="scientific">Oopsacas minuta</name>
    <dbReference type="NCBI Taxonomy" id="111878"/>
    <lineage>
        <taxon>Eukaryota</taxon>
        <taxon>Metazoa</taxon>
        <taxon>Porifera</taxon>
        <taxon>Hexactinellida</taxon>
        <taxon>Hexasterophora</taxon>
        <taxon>Lyssacinosida</taxon>
        <taxon>Leucopsacidae</taxon>
        <taxon>Oopsacas</taxon>
    </lineage>
</organism>
<evidence type="ECO:0000256" key="1">
    <source>
        <dbReference type="ARBA" id="ARBA00005446"/>
    </source>
</evidence>
<evidence type="ECO:0000256" key="10">
    <source>
        <dbReference type="ARBA" id="ARBA00034808"/>
    </source>
</evidence>
<gene>
    <name evidence="15" type="ORF">LOD99_1103</name>
</gene>
<evidence type="ECO:0000256" key="6">
    <source>
        <dbReference type="ARBA" id="ARBA00023125"/>
    </source>
</evidence>
<keyword evidence="2" id="KW-0547">Nucleotide-binding</keyword>
<feature type="domain" description="Helicase C-terminal" evidence="14">
    <location>
        <begin position="556"/>
        <end position="696"/>
    </location>
</feature>
<evidence type="ECO:0000256" key="7">
    <source>
        <dbReference type="ARBA" id="ARBA00023235"/>
    </source>
</evidence>
<evidence type="ECO:0000256" key="8">
    <source>
        <dbReference type="ARBA" id="ARBA00023242"/>
    </source>
</evidence>
<comment type="catalytic activity">
    <reaction evidence="9">
        <text>Couples ATP hydrolysis with the unwinding of duplex DNA by translocating in the 3'-5' direction.</text>
        <dbReference type="EC" id="5.6.2.4"/>
    </reaction>
</comment>
<reference evidence="15 16" key="1">
    <citation type="journal article" date="2023" name="BMC Biol.">
        <title>The compact genome of the sponge Oopsacas minuta (Hexactinellida) is lacking key metazoan core genes.</title>
        <authorList>
            <person name="Santini S."/>
            <person name="Schenkelaars Q."/>
            <person name="Jourda C."/>
            <person name="Duchesne M."/>
            <person name="Belahbib H."/>
            <person name="Rocher C."/>
            <person name="Selva M."/>
            <person name="Riesgo A."/>
            <person name="Vervoort M."/>
            <person name="Leys S.P."/>
            <person name="Kodjabachian L."/>
            <person name="Le Bivic A."/>
            <person name="Borchiellini C."/>
            <person name="Claverie J.M."/>
            <person name="Renard E."/>
        </authorList>
    </citation>
    <scope>NUCLEOTIDE SEQUENCE [LARGE SCALE GENOMIC DNA]</scope>
    <source>
        <strain evidence="15">SPO-2</strain>
    </source>
</reference>
<dbReference type="Gene3D" id="3.40.50.300">
    <property type="entry name" value="P-loop containing nucleotide triphosphate hydrolases"/>
    <property type="match status" value="2"/>
</dbReference>
<evidence type="ECO:0000259" key="13">
    <source>
        <dbReference type="PROSITE" id="PS51192"/>
    </source>
</evidence>
<dbReference type="InterPro" id="IPR004589">
    <property type="entry name" value="DNA_helicase_ATP-dep_RecQ"/>
</dbReference>
<dbReference type="Pfam" id="PF00271">
    <property type="entry name" value="Helicase_C"/>
    <property type="match status" value="1"/>
</dbReference>
<evidence type="ECO:0000256" key="9">
    <source>
        <dbReference type="ARBA" id="ARBA00034617"/>
    </source>
</evidence>
<dbReference type="GO" id="GO:0016787">
    <property type="term" value="F:hydrolase activity"/>
    <property type="evidence" value="ECO:0007669"/>
    <property type="project" value="UniProtKB-KW"/>
</dbReference>
<dbReference type="EC" id="5.6.2.4" evidence="10"/>
<keyword evidence="7" id="KW-0413">Isomerase</keyword>
<name>A0AAV7K6H5_9METZ</name>
<dbReference type="Pfam" id="PF00270">
    <property type="entry name" value="DEAD"/>
    <property type="match status" value="1"/>
</dbReference>
<keyword evidence="4" id="KW-0347">Helicase</keyword>
<dbReference type="CDD" id="cd17920">
    <property type="entry name" value="DEXHc_RecQ"/>
    <property type="match status" value="1"/>
</dbReference>
<evidence type="ECO:0000256" key="4">
    <source>
        <dbReference type="ARBA" id="ARBA00022806"/>
    </source>
</evidence>
<dbReference type="Proteomes" id="UP001165289">
    <property type="component" value="Unassembled WGS sequence"/>
</dbReference>
<evidence type="ECO:0000313" key="15">
    <source>
        <dbReference type="EMBL" id="KAI6656303.1"/>
    </source>
</evidence>
<protein>
    <recommendedName>
        <fullName evidence="10">DNA 3'-5' helicase</fullName>
        <ecNumber evidence="10">5.6.2.4</ecNumber>
    </recommendedName>
    <alternativeName>
        <fullName evidence="11">DNA 3'-5' helicase BLM</fullName>
    </alternativeName>
</protein>
<proteinExistence type="inferred from homology"/>
<keyword evidence="8" id="KW-0539">Nucleus</keyword>
<accession>A0AAV7K6H5</accession>
<comment type="caution">
    <text evidence="15">The sequence shown here is derived from an EMBL/GenBank/DDBJ whole genome shotgun (WGS) entry which is preliminary data.</text>
</comment>
<evidence type="ECO:0000256" key="3">
    <source>
        <dbReference type="ARBA" id="ARBA00022801"/>
    </source>
</evidence>
<feature type="domain" description="Helicase ATP-binding" evidence="13">
    <location>
        <begin position="355"/>
        <end position="530"/>
    </location>
</feature>
<evidence type="ECO:0000256" key="5">
    <source>
        <dbReference type="ARBA" id="ARBA00022840"/>
    </source>
</evidence>
<dbReference type="PANTHER" id="PTHR13710">
    <property type="entry name" value="DNA HELICASE RECQ FAMILY MEMBER"/>
    <property type="match status" value="1"/>
</dbReference>
<dbReference type="InterPro" id="IPR014001">
    <property type="entry name" value="Helicase_ATP-bd"/>
</dbReference>
<dbReference type="InterPro" id="IPR011545">
    <property type="entry name" value="DEAD/DEAH_box_helicase_dom"/>
</dbReference>
<dbReference type="EMBL" id="JAKMXF010000144">
    <property type="protein sequence ID" value="KAI6656303.1"/>
    <property type="molecule type" value="Genomic_DNA"/>
</dbReference>
<dbReference type="FunFam" id="3.40.50.300:FF:000296">
    <property type="entry name" value="ATP-dependent DNA helicase RecQ"/>
    <property type="match status" value="1"/>
</dbReference>
<sequence>MTHPSLQNTIPYVTVAKQQEVKNGMYISPQQPDGMLNNPIMIDDSVELSADECSSPPLPVMYSQGDASVTNTPYSKPINLDTSATNSHLLKLNDDTSSSFPHKRQRRDTSQNFKLELEDICATNSPHLSKQLCRLTTTRYPGVDVPPHATCITASGPHNPTQIDPLPEMVEVTKEWYVATENICRMLSRMPQSELSKIKGFNGARIGELLSQRMEICPVVSSGTPPPKPPEFDESLDSIEFLFSSEEVGEMTDSIETHYGPLHTSTQIATPSATNMSPLVQTNCVTQPSLPLFKPFKLPVKDSAVSSSRYTSDAISGTVTQESFKGQYPHSQMMRLEFARTFGLKSYRANQEEAINAVMLGHDVFILMPTGGGKSLCYQIPAILSKGVTIVISPLRSLILDQVQRLHVLQVQAAHLSGGQSATEEQAVYFQLSKHNPLYKLVYLTPEKLTCSNKLKSVLHSLRDRGCLDRVVIDEAHCISQWGHDFRPDYKRLSELKDTFRGVQIVALTATATKTVRFDVARLLKLNDTKWYVGSCNRTNLKYEIRRKKPSTVNNDILQLIRTEFDGLSGIIYCLSRKDCETVSSALSCVGVTSAPYHAGMSDTDRTSVQKKWLSQQYRVICATIAFGMGIDKPDVRFVIHHSMPKSLEGYYQESGRAGRDGEVASCILFYSYSDATRMKSLFTREAREKGVSWEC</sequence>
<keyword evidence="5" id="KW-0067">ATP-binding</keyword>
<dbReference type="GO" id="GO:0005524">
    <property type="term" value="F:ATP binding"/>
    <property type="evidence" value="ECO:0007669"/>
    <property type="project" value="UniProtKB-KW"/>
</dbReference>
<dbReference type="GO" id="GO:0000724">
    <property type="term" value="P:double-strand break repair via homologous recombination"/>
    <property type="evidence" value="ECO:0007669"/>
    <property type="project" value="TreeGrafter"/>
</dbReference>
<dbReference type="GO" id="GO:0043138">
    <property type="term" value="F:3'-5' DNA helicase activity"/>
    <property type="evidence" value="ECO:0007669"/>
    <property type="project" value="UniProtKB-EC"/>
</dbReference>
<evidence type="ECO:0000256" key="11">
    <source>
        <dbReference type="ARBA" id="ARBA00044542"/>
    </source>
</evidence>
<evidence type="ECO:0000256" key="12">
    <source>
        <dbReference type="SAM" id="MobiDB-lite"/>
    </source>
</evidence>
<comment type="similarity">
    <text evidence="1">Belongs to the helicase family. RecQ subfamily.</text>
</comment>
<dbReference type="GO" id="GO:0005634">
    <property type="term" value="C:nucleus"/>
    <property type="evidence" value="ECO:0007669"/>
    <property type="project" value="TreeGrafter"/>
</dbReference>
<dbReference type="SUPFAM" id="SSF52540">
    <property type="entry name" value="P-loop containing nucleoside triphosphate hydrolases"/>
    <property type="match status" value="1"/>
</dbReference>
<dbReference type="InterPro" id="IPR001650">
    <property type="entry name" value="Helicase_C-like"/>
</dbReference>
<dbReference type="FunFam" id="3.40.50.300:FF:000156">
    <property type="entry name" value="ATP-dependent DNA helicase recQ"/>
    <property type="match status" value="1"/>
</dbReference>
<dbReference type="GO" id="GO:0003677">
    <property type="term" value="F:DNA binding"/>
    <property type="evidence" value="ECO:0007669"/>
    <property type="project" value="UniProtKB-KW"/>
</dbReference>
<dbReference type="PROSITE" id="PS51194">
    <property type="entry name" value="HELICASE_CTER"/>
    <property type="match status" value="1"/>
</dbReference>
<evidence type="ECO:0000313" key="16">
    <source>
        <dbReference type="Proteomes" id="UP001165289"/>
    </source>
</evidence>